<sequence length="137" mass="15223">MPLRINLKPNERLIINGAAIRNGDRATSLLIENTCRFLRESEIITESEADTACKQLCVTLQLIYLADHPQEADDLLVRQSNALLQAMPTSAPYLVAIQDELAAKQYHRALKVGRELVAYERALLKRPEAPADATSPS</sequence>
<dbReference type="GO" id="GO:1902209">
    <property type="term" value="P:negative regulation of bacterial-type flagellum assembly"/>
    <property type="evidence" value="ECO:0007669"/>
    <property type="project" value="InterPro"/>
</dbReference>
<dbReference type="GO" id="GO:0044781">
    <property type="term" value="P:bacterial-type flagellum organization"/>
    <property type="evidence" value="ECO:0007669"/>
    <property type="project" value="UniProtKB-KW"/>
</dbReference>
<evidence type="ECO:0000313" key="5">
    <source>
        <dbReference type="Proteomes" id="UP000036449"/>
    </source>
</evidence>
<gene>
    <name evidence="4" type="ORF">VQ03_15525</name>
</gene>
<keyword evidence="5" id="KW-1185">Reference proteome</keyword>
<dbReference type="PATRIC" id="fig|1187852.3.peg.246"/>
<proteinExistence type="predicted"/>
<dbReference type="Pfam" id="PF07378">
    <property type="entry name" value="FlbT"/>
    <property type="match status" value="1"/>
</dbReference>
<dbReference type="GO" id="GO:0006402">
    <property type="term" value="P:mRNA catabolic process"/>
    <property type="evidence" value="ECO:0007669"/>
    <property type="project" value="InterPro"/>
</dbReference>
<keyword evidence="4" id="KW-0966">Cell projection</keyword>
<keyword evidence="3" id="KW-0694">RNA-binding</keyword>
<comment type="caution">
    <text evidence="4">The sequence shown here is derived from an EMBL/GenBank/DDBJ whole genome shotgun (WGS) entry which is preliminary data.</text>
</comment>
<evidence type="ECO:0000256" key="2">
    <source>
        <dbReference type="ARBA" id="ARBA00022795"/>
    </source>
</evidence>
<keyword evidence="1" id="KW-0678">Repressor</keyword>
<reference evidence="4 5" key="1">
    <citation type="submission" date="2015-03" db="EMBL/GenBank/DDBJ databases">
        <title>Genome sequencing of Methylobacterium tarhaniae DSM 25844.</title>
        <authorList>
            <person name="Chaudhry V."/>
            <person name="Patil P.B."/>
        </authorList>
    </citation>
    <scope>NUCLEOTIDE SEQUENCE [LARGE SCALE GENOMIC DNA]</scope>
    <source>
        <strain evidence="4 5">DSM 25844</strain>
    </source>
</reference>
<name>A0A0J6T1U9_9HYPH</name>
<dbReference type="RefSeq" id="WP_048451789.1">
    <property type="nucleotide sequence ID" value="NZ_JBNNPJ010000045.1"/>
</dbReference>
<evidence type="ECO:0000256" key="3">
    <source>
        <dbReference type="ARBA" id="ARBA00022884"/>
    </source>
</evidence>
<dbReference type="EMBL" id="LABZ01000107">
    <property type="protein sequence ID" value="KMO39553.1"/>
    <property type="molecule type" value="Genomic_DNA"/>
</dbReference>
<dbReference type="Proteomes" id="UP000036449">
    <property type="component" value="Unassembled WGS sequence"/>
</dbReference>
<keyword evidence="4" id="KW-0282">Flagellum</keyword>
<dbReference type="InterPro" id="IPR009967">
    <property type="entry name" value="Flagellum_FlbT"/>
</dbReference>
<organism evidence="4 5">
    <name type="scientific">Methylobacterium tarhaniae</name>
    <dbReference type="NCBI Taxonomy" id="1187852"/>
    <lineage>
        <taxon>Bacteria</taxon>
        <taxon>Pseudomonadati</taxon>
        <taxon>Pseudomonadota</taxon>
        <taxon>Alphaproteobacteria</taxon>
        <taxon>Hyphomicrobiales</taxon>
        <taxon>Methylobacteriaceae</taxon>
        <taxon>Methylobacterium</taxon>
    </lineage>
</organism>
<keyword evidence="2" id="KW-1005">Bacterial flagellum biogenesis</keyword>
<evidence type="ECO:0000256" key="1">
    <source>
        <dbReference type="ARBA" id="ARBA00022491"/>
    </source>
</evidence>
<evidence type="ECO:0000313" key="4">
    <source>
        <dbReference type="EMBL" id="KMO39553.1"/>
    </source>
</evidence>
<accession>A0A0J6T1U9</accession>
<dbReference type="AlphaFoldDB" id="A0A0J6T1U9"/>
<dbReference type="GO" id="GO:0048027">
    <property type="term" value="F:mRNA 5'-UTR binding"/>
    <property type="evidence" value="ECO:0007669"/>
    <property type="project" value="InterPro"/>
</dbReference>
<keyword evidence="4" id="KW-0969">Cilium</keyword>
<protein>
    <submittedName>
        <fullName evidence="4">Flagellar protein FlbT</fullName>
    </submittedName>
</protein>
<dbReference type="OrthoDB" id="8561314at2"/>